<keyword evidence="1" id="KW-0472">Membrane</keyword>
<keyword evidence="1" id="KW-1133">Transmembrane helix</keyword>
<gene>
    <name evidence="3" type="ORF">B4167_0372</name>
    <name evidence="2" type="ORF">BT1A1_1801</name>
</gene>
<dbReference type="KEGG" id="bthv:CQJ30_09455"/>
<accession>A0A090IV97</accession>
<dbReference type="EMBL" id="JXLU01000010">
    <property type="protein sequence ID" value="KIO74095.1"/>
    <property type="molecule type" value="Genomic_DNA"/>
</dbReference>
<dbReference type="EMBL" id="CCRF01000052">
    <property type="protein sequence ID" value="CEE01627.1"/>
    <property type="molecule type" value="Genomic_DNA"/>
</dbReference>
<keyword evidence="1" id="KW-0812">Transmembrane</keyword>
<evidence type="ECO:0000313" key="5">
    <source>
        <dbReference type="Proteomes" id="UP000040576"/>
    </source>
</evidence>
<evidence type="ECO:0000313" key="2">
    <source>
        <dbReference type="EMBL" id="CEE01627.1"/>
    </source>
</evidence>
<reference evidence="2 5" key="1">
    <citation type="submission" date="2014-07" db="EMBL/GenBank/DDBJ databases">
        <authorList>
            <person name="Wibberg Daniel"/>
        </authorList>
    </citation>
    <scope>NUCLEOTIDE SEQUENCE [LARGE SCALE GENOMIC DNA]</scope>
</reference>
<feature type="transmembrane region" description="Helical" evidence="1">
    <location>
        <begin position="12"/>
        <end position="32"/>
    </location>
</feature>
<reference evidence="3 4" key="2">
    <citation type="submission" date="2015-01" db="EMBL/GenBank/DDBJ databases">
        <title>Draft Genome Sequences of Four Bacillus thermoamylovorans Strains, Isolated From Food Products.</title>
        <authorList>
            <person name="Krawcyk A.O."/>
            <person name="Berendsen E.M."/>
            <person name="Eijlander R.T."/>
            <person name="de Jong A."/>
            <person name="Wells-Bennik M."/>
            <person name="Kuipers O.P."/>
        </authorList>
    </citation>
    <scope>NUCLEOTIDE SEQUENCE [LARGE SCALE GENOMIC DNA]</scope>
    <source>
        <strain evidence="3 4">B4167</strain>
    </source>
</reference>
<dbReference type="Proteomes" id="UP000040576">
    <property type="component" value="Unassembled WGS sequence"/>
</dbReference>
<evidence type="ECO:0000313" key="4">
    <source>
        <dbReference type="Proteomes" id="UP000032076"/>
    </source>
</evidence>
<dbReference type="AlphaFoldDB" id="A0A090IV97"/>
<sequence length="62" mass="7529">MHGFSFFDSLYQILVIGIMILIIILIINFTLYQKRKRETFEKQLESIEKKLDMMIERMKKDS</sequence>
<evidence type="ECO:0000256" key="1">
    <source>
        <dbReference type="SAM" id="Phobius"/>
    </source>
</evidence>
<name>A0A090IV97_9BACI</name>
<protein>
    <submittedName>
        <fullName evidence="2">Putative membrane protein</fullName>
    </submittedName>
</protein>
<keyword evidence="5" id="KW-1185">Reference proteome</keyword>
<dbReference type="RefSeq" id="WP_034770205.1">
    <property type="nucleotide sequence ID" value="NZ_CCRF01000052.1"/>
</dbReference>
<evidence type="ECO:0000313" key="3">
    <source>
        <dbReference type="EMBL" id="KIO74095.1"/>
    </source>
</evidence>
<dbReference type="PATRIC" id="fig|35841.6.peg.1701"/>
<dbReference type="STRING" id="35841.B4167_0372"/>
<organism evidence="2 5">
    <name type="scientific">Caldibacillus thermoamylovorans</name>
    <dbReference type="NCBI Taxonomy" id="35841"/>
    <lineage>
        <taxon>Bacteria</taxon>
        <taxon>Bacillati</taxon>
        <taxon>Bacillota</taxon>
        <taxon>Bacilli</taxon>
        <taxon>Bacillales</taxon>
        <taxon>Bacillaceae</taxon>
        <taxon>Caldibacillus</taxon>
    </lineage>
</organism>
<proteinExistence type="predicted"/>
<dbReference type="Proteomes" id="UP000032076">
    <property type="component" value="Unassembled WGS sequence"/>
</dbReference>
<dbReference type="GeneID" id="92961014"/>